<protein>
    <submittedName>
        <fullName evidence="1">Uncharacterized protein</fullName>
    </submittedName>
</protein>
<proteinExistence type="predicted"/>
<evidence type="ECO:0000313" key="2">
    <source>
        <dbReference type="Proteomes" id="UP000708208"/>
    </source>
</evidence>
<name>A0A8J2P5Y3_9HEXA</name>
<sequence length="14" mass="1476">SSVGQIILNKTSTK</sequence>
<organism evidence="1 2">
    <name type="scientific">Allacma fusca</name>
    <dbReference type="NCBI Taxonomy" id="39272"/>
    <lineage>
        <taxon>Eukaryota</taxon>
        <taxon>Metazoa</taxon>
        <taxon>Ecdysozoa</taxon>
        <taxon>Arthropoda</taxon>
        <taxon>Hexapoda</taxon>
        <taxon>Collembola</taxon>
        <taxon>Symphypleona</taxon>
        <taxon>Sminthuridae</taxon>
        <taxon>Allacma</taxon>
    </lineage>
</organism>
<dbReference type="EMBL" id="CAJVCH010229019">
    <property type="protein sequence ID" value="CAG7732319.1"/>
    <property type="molecule type" value="Genomic_DNA"/>
</dbReference>
<dbReference type="Proteomes" id="UP000708208">
    <property type="component" value="Unassembled WGS sequence"/>
</dbReference>
<reference evidence="1" key="1">
    <citation type="submission" date="2021-06" db="EMBL/GenBank/DDBJ databases">
        <authorList>
            <person name="Hodson N. C."/>
            <person name="Mongue J. A."/>
            <person name="Jaron S. K."/>
        </authorList>
    </citation>
    <scope>NUCLEOTIDE SEQUENCE</scope>
</reference>
<evidence type="ECO:0000313" key="1">
    <source>
        <dbReference type="EMBL" id="CAG7732319.1"/>
    </source>
</evidence>
<accession>A0A8J2P5Y3</accession>
<keyword evidence="2" id="KW-1185">Reference proteome</keyword>
<feature type="non-terminal residue" evidence="1">
    <location>
        <position position="14"/>
    </location>
</feature>
<gene>
    <name evidence="1" type="ORF">AFUS01_LOCUS20841</name>
</gene>
<comment type="caution">
    <text evidence="1">The sequence shown here is derived from an EMBL/GenBank/DDBJ whole genome shotgun (WGS) entry which is preliminary data.</text>
</comment>